<keyword evidence="1" id="KW-1133">Transmembrane helix</keyword>
<dbReference type="AlphaFoldDB" id="A0A918WJC4"/>
<name>A0A918WJC4_9RHOB</name>
<gene>
    <name evidence="2" type="ORF">GCM10007315_12010</name>
</gene>
<organism evidence="2 3">
    <name type="scientific">Neogemmobacter tilapiae</name>
    <dbReference type="NCBI Taxonomy" id="875041"/>
    <lineage>
        <taxon>Bacteria</taxon>
        <taxon>Pseudomonadati</taxon>
        <taxon>Pseudomonadota</taxon>
        <taxon>Alphaproteobacteria</taxon>
        <taxon>Rhodobacterales</taxon>
        <taxon>Paracoccaceae</taxon>
        <taxon>Neogemmobacter</taxon>
    </lineage>
</organism>
<dbReference type="RefSeq" id="WP_189410719.1">
    <property type="nucleotide sequence ID" value="NZ_BMYJ01000003.1"/>
</dbReference>
<keyword evidence="1" id="KW-0472">Membrane</keyword>
<dbReference type="Proteomes" id="UP000638981">
    <property type="component" value="Unassembled WGS sequence"/>
</dbReference>
<keyword evidence="1" id="KW-0812">Transmembrane</keyword>
<reference evidence="2" key="2">
    <citation type="submission" date="2020-09" db="EMBL/GenBank/DDBJ databases">
        <authorList>
            <person name="Sun Q."/>
            <person name="Kim S."/>
        </authorList>
    </citation>
    <scope>NUCLEOTIDE SEQUENCE</scope>
    <source>
        <strain evidence="2">KCTC 23310</strain>
    </source>
</reference>
<accession>A0A918WJC4</accession>
<feature type="transmembrane region" description="Helical" evidence="1">
    <location>
        <begin position="12"/>
        <end position="34"/>
    </location>
</feature>
<evidence type="ECO:0000313" key="3">
    <source>
        <dbReference type="Proteomes" id="UP000638981"/>
    </source>
</evidence>
<keyword evidence="3" id="KW-1185">Reference proteome</keyword>
<evidence type="ECO:0000313" key="2">
    <source>
        <dbReference type="EMBL" id="GHC51248.1"/>
    </source>
</evidence>
<reference evidence="2" key="1">
    <citation type="journal article" date="2014" name="Int. J. Syst. Evol. Microbiol.">
        <title>Complete genome sequence of Corynebacterium casei LMG S-19264T (=DSM 44701T), isolated from a smear-ripened cheese.</title>
        <authorList>
            <consortium name="US DOE Joint Genome Institute (JGI-PGF)"/>
            <person name="Walter F."/>
            <person name="Albersmeier A."/>
            <person name="Kalinowski J."/>
            <person name="Ruckert C."/>
        </authorList>
    </citation>
    <scope>NUCLEOTIDE SEQUENCE</scope>
    <source>
        <strain evidence="2">KCTC 23310</strain>
    </source>
</reference>
<sequence>MTRLFRTTRPAFADWLGLSLFALVYLAAMGAVIAPHVLAPDAPRDIVLKE</sequence>
<proteinExistence type="predicted"/>
<protein>
    <submittedName>
        <fullName evidence="2">Uncharacterized protein</fullName>
    </submittedName>
</protein>
<comment type="caution">
    <text evidence="2">The sequence shown here is derived from an EMBL/GenBank/DDBJ whole genome shotgun (WGS) entry which is preliminary data.</text>
</comment>
<evidence type="ECO:0000256" key="1">
    <source>
        <dbReference type="SAM" id="Phobius"/>
    </source>
</evidence>
<dbReference type="EMBL" id="BMYJ01000003">
    <property type="protein sequence ID" value="GHC51248.1"/>
    <property type="molecule type" value="Genomic_DNA"/>
</dbReference>